<dbReference type="AlphaFoldDB" id="A0A9Q2NWZ3"/>
<evidence type="ECO:0000313" key="3">
    <source>
        <dbReference type="Proteomes" id="UP000755667"/>
    </source>
</evidence>
<dbReference type="GO" id="GO:0001561">
    <property type="term" value="P:fatty acid alpha-oxidation"/>
    <property type="evidence" value="ECO:0007669"/>
    <property type="project" value="InterPro"/>
</dbReference>
<keyword evidence="1" id="KW-0560">Oxidoreductase</keyword>
<dbReference type="Pfam" id="PF05721">
    <property type="entry name" value="PhyH"/>
    <property type="match status" value="1"/>
</dbReference>
<dbReference type="OrthoDB" id="3562306at2"/>
<evidence type="ECO:0000313" key="2">
    <source>
        <dbReference type="EMBL" id="MBM2418251.1"/>
    </source>
</evidence>
<accession>A0A9Q2NWZ3</accession>
<organism evidence="1 3">
    <name type="scientific">Marivita cryptomonadis</name>
    <dbReference type="NCBI Taxonomy" id="505252"/>
    <lineage>
        <taxon>Bacteria</taxon>
        <taxon>Pseudomonadati</taxon>
        <taxon>Pseudomonadota</taxon>
        <taxon>Alphaproteobacteria</taxon>
        <taxon>Rhodobacterales</taxon>
        <taxon>Roseobacteraceae</taxon>
        <taxon>Marivita</taxon>
    </lineage>
</organism>
<evidence type="ECO:0000313" key="1">
    <source>
        <dbReference type="EMBL" id="MBM2413582.1"/>
    </source>
</evidence>
<dbReference type="GO" id="GO:0048244">
    <property type="term" value="F:phytanoyl-CoA dioxygenase activity"/>
    <property type="evidence" value="ECO:0007669"/>
    <property type="project" value="InterPro"/>
</dbReference>
<dbReference type="GeneID" id="62640287"/>
<keyword evidence="4" id="KW-1185">Reference proteome</keyword>
<dbReference type="EMBL" id="JAFBXF010000009">
    <property type="protein sequence ID" value="MBM2418251.1"/>
    <property type="molecule type" value="Genomic_DNA"/>
</dbReference>
<proteinExistence type="predicted"/>
<dbReference type="Gene3D" id="2.60.120.620">
    <property type="entry name" value="q2cbj1_9rhob like domain"/>
    <property type="match status" value="1"/>
</dbReference>
<evidence type="ECO:0000313" key="4">
    <source>
        <dbReference type="Proteomes" id="UP000809440"/>
    </source>
</evidence>
<dbReference type="RefSeq" id="WP_085628562.1">
    <property type="nucleotide sequence ID" value="NZ_JAFBWU010000009.1"/>
</dbReference>
<reference evidence="1 4" key="1">
    <citation type="submission" date="2021-01" db="EMBL/GenBank/DDBJ databases">
        <title>Diatom-associated Roseobacters Show Island Model of Population Structure.</title>
        <authorList>
            <person name="Qu L."/>
            <person name="Feng X."/>
            <person name="Chen Y."/>
            <person name="Li L."/>
            <person name="Wang X."/>
            <person name="Hu Z."/>
            <person name="Wang H."/>
            <person name="Luo H."/>
        </authorList>
    </citation>
    <scope>NUCLEOTIDE SEQUENCE</scope>
    <source>
        <strain evidence="2 4">CC28-63</strain>
        <strain evidence="1">CC28-69</strain>
    </source>
</reference>
<dbReference type="PANTHER" id="PTHR21308">
    <property type="entry name" value="PHYTANOYL-COA ALPHA-HYDROXYLASE"/>
    <property type="match status" value="1"/>
</dbReference>
<protein>
    <submittedName>
        <fullName evidence="1">Phytanoyl-CoA dioxygenase family protein</fullName>
    </submittedName>
</protein>
<dbReference type="SUPFAM" id="SSF51197">
    <property type="entry name" value="Clavaminate synthase-like"/>
    <property type="match status" value="1"/>
</dbReference>
<keyword evidence="1" id="KW-0223">Dioxygenase</keyword>
<dbReference type="Proteomes" id="UP000755667">
    <property type="component" value="Unassembled WGS sequence"/>
</dbReference>
<name>A0A9Q2NWZ3_9RHOB</name>
<comment type="caution">
    <text evidence="1">The sequence shown here is derived from an EMBL/GenBank/DDBJ whole genome shotgun (WGS) entry which is preliminary data.</text>
</comment>
<dbReference type="InterPro" id="IPR008775">
    <property type="entry name" value="Phytyl_CoA_dOase-like"/>
</dbReference>
<dbReference type="PANTHER" id="PTHR21308:SF8">
    <property type="entry name" value="PHYTANOYL-COA DIOXYGENASE FAMILY PROTEIN (AFU_ORTHOLOGUE AFUA_2G09620)"/>
    <property type="match status" value="1"/>
</dbReference>
<dbReference type="Proteomes" id="UP000809440">
    <property type="component" value="Unassembled WGS sequence"/>
</dbReference>
<dbReference type="EMBL" id="JAFBXE010000009">
    <property type="protein sequence ID" value="MBM2413582.1"/>
    <property type="molecule type" value="Genomic_DNA"/>
</dbReference>
<sequence length="393" mass="42440">MGHQTFGYIGYFDRESCDLDEFKVLTSQQLEAVDLPHAAAIEKNVPLYDMAALRPALDDADKRRGLMAEWAHVLRSSAGVIALKHAYADTSVIDRASDVFDGIIADEKVGAAGKGDHFAASGANDRIWNSLQKQCLRDPEGFALYYGNTSIAAACEAWLGPNYQVTAQVNQVRPGGKAQSAHRDYHLGFQTADQSARYPAHAHEVTATLTLQGAVAHCDMPLESGPTKLLPFSQLYPAGYLGFHEADHREHFEEAHVQVPLEKGDAVFFNPALFHAAGENRSTDINRMVNLLQVSSAFGRAMEAVNRRSMTAALFPALVALKQGGRLTAPELDAAIAACAEGYSFPTNLDTDPPVGGLAPESQADLMRRAVSEGWTTDQLSDALGQMSARQAA</sequence>
<dbReference type="InterPro" id="IPR047128">
    <property type="entry name" value="PhyH"/>
</dbReference>
<gene>
    <name evidence="1" type="ORF">JQX41_14800</name>
    <name evidence="2" type="ORF">JQX48_14810</name>
</gene>